<dbReference type="AlphaFoldDB" id="A0A1W0X3N3"/>
<gene>
    <name evidence="1" type="ORF">BV898_03954</name>
</gene>
<accession>A0A1W0X3N3</accession>
<comment type="caution">
    <text evidence="1">The sequence shown here is derived from an EMBL/GenBank/DDBJ whole genome shotgun (WGS) entry which is preliminary data.</text>
</comment>
<protein>
    <submittedName>
        <fullName evidence="1">Uncharacterized protein</fullName>
    </submittedName>
</protein>
<evidence type="ECO:0000313" key="2">
    <source>
        <dbReference type="Proteomes" id="UP000192578"/>
    </source>
</evidence>
<dbReference type="Proteomes" id="UP000192578">
    <property type="component" value="Unassembled WGS sequence"/>
</dbReference>
<name>A0A1W0X3N3_HYPEX</name>
<keyword evidence="2" id="KW-1185">Reference proteome</keyword>
<reference evidence="2" key="1">
    <citation type="submission" date="2017-01" db="EMBL/GenBank/DDBJ databases">
        <title>Comparative genomics of anhydrobiosis in the tardigrade Hypsibius dujardini.</title>
        <authorList>
            <person name="Yoshida Y."/>
            <person name="Koutsovoulos G."/>
            <person name="Laetsch D."/>
            <person name="Stevens L."/>
            <person name="Kumar S."/>
            <person name="Horikawa D."/>
            <person name="Ishino K."/>
            <person name="Komine S."/>
            <person name="Tomita M."/>
            <person name="Blaxter M."/>
            <person name="Arakawa K."/>
        </authorList>
    </citation>
    <scope>NUCLEOTIDE SEQUENCE [LARGE SCALE GENOMIC DNA]</scope>
    <source>
        <strain evidence="2">Z151</strain>
    </source>
</reference>
<organism evidence="1 2">
    <name type="scientific">Hypsibius exemplaris</name>
    <name type="common">Freshwater tardigrade</name>
    <dbReference type="NCBI Taxonomy" id="2072580"/>
    <lineage>
        <taxon>Eukaryota</taxon>
        <taxon>Metazoa</taxon>
        <taxon>Ecdysozoa</taxon>
        <taxon>Tardigrada</taxon>
        <taxon>Eutardigrada</taxon>
        <taxon>Parachela</taxon>
        <taxon>Hypsibioidea</taxon>
        <taxon>Hypsibiidae</taxon>
        <taxon>Hypsibius</taxon>
    </lineage>
</organism>
<proteinExistence type="predicted"/>
<evidence type="ECO:0000313" key="1">
    <source>
        <dbReference type="EMBL" id="OQV22109.1"/>
    </source>
</evidence>
<dbReference type="OrthoDB" id="10614862at2759"/>
<dbReference type="EMBL" id="MTYJ01000019">
    <property type="protein sequence ID" value="OQV22109.1"/>
    <property type="molecule type" value="Genomic_DNA"/>
</dbReference>
<sequence>MAPSSPTTEIVAAVSMAVVGSSEITAPPTAITPLPIIPLMKSSTPPHPRPLSPRGPEKALGVDGRDETGCFLFGVEDENWYGAWFPNTRQLLPRPQCLPQPHSRFCIWIYRSEILLHDKLRWTGPAELFVDSRKLLVIYNKEVNIMLPILDVRTTVPKARNPLTGKSKRRLSIIAYNQKGHETEGAIPVLHIKLTTTEVQCEVRNIVTAFRALATPKPSTNLPKVPIPALPTR</sequence>